<keyword evidence="4" id="KW-1185">Reference proteome</keyword>
<dbReference type="EMBL" id="JAYEET010000024">
    <property type="protein sequence ID" value="MEA1605741.1"/>
    <property type="molecule type" value="Genomic_DNA"/>
</dbReference>
<proteinExistence type="predicted"/>
<organism evidence="3 4">
    <name type="scientific">Pseudomonas spirodelae</name>
    <dbReference type="NCBI Taxonomy" id="3101751"/>
    <lineage>
        <taxon>Bacteria</taxon>
        <taxon>Pseudomonadati</taxon>
        <taxon>Pseudomonadota</taxon>
        <taxon>Gammaproteobacteria</taxon>
        <taxon>Pseudomonadales</taxon>
        <taxon>Pseudomonadaceae</taxon>
        <taxon>Pseudomonas</taxon>
    </lineage>
</organism>
<gene>
    <name evidence="3" type="ORF">SOP97_07920</name>
</gene>
<evidence type="ECO:0000256" key="1">
    <source>
        <dbReference type="SAM" id="MobiDB-lite"/>
    </source>
</evidence>
<comment type="caution">
    <text evidence="3">The sequence shown here is derived from an EMBL/GenBank/DDBJ whole genome shotgun (WGS) entry which is preliminary data.</text>
</comment>
<dbReference type="RefSeq" id="WP_322948852.1">
    <property type="nucleotide sequence ID" value="NZ_JAYEET010000024.1"/>
</dbReference>
<protein>
    <submittedName>
        <fullName evidence="3">HI1506-related protein</fullName>
    </submittedName>
</protein>
<dbReference type="Gene3D" id="3.40.5.80">
    <property type="match status" value="1"/>
</dbReference>
<dbReference type="SUPFAM" id="SSF160059">
    <property type="entry name" value="PriA/YqbF domain"/>
    <property type="match status" value="1"/>
</dbReference>
<feature type="region of interest" description="Disordered" evidence="1">
    <location>
        <begin position="1"/>
        <end position="70"/>
    </location>
</feature>
<dbReference type="Pfam" id="PF17891">
    <property type="entry name" value="FluMu_N"/>
    <property type="match status" value="1"/>
</dbReference>
<dbReference type="InterPro" id="IPR041227">
    <property type="entry name" value="FluMu_N"/>
</dbReference>
<evidence type="ECO:0000313" key="3">
    <source>
        <dbReference type="EMBL" id="MEA1605741.1"/>
    </source>
</evidence>
<dbReference type="Proteomes" id="UP001292571">
    <property type="component" value="Unassembled WGS sequence"/>
</dbReference>
<feature type="compositionally biased region" description="Low complexity" evidence="1">
    <location>
        <begin position="9"/>
        <end position="29"/>
    </location>
</feature>
<evidence type="ECO:0000259" key="2">
    <source>
        <dbReference type="Pfam" id="PF17891"/>
    </source>
</evidence>
<feature type="domain" description="Mu-like prophage FluMu N-terminal" evidence="2">
    <location>
        <begin position="187"/>
        <end position="225"/>
    </location>
</feature>
<reference evidence="3 4" key="1">
    <citation type="submission" date="2023-12" db="EMBL/GenBank/DDBJ databases">
        <title>Pseudomonas sp. T5W1.</title>
        <authorList>
            <person name="Maltman C."/>
        </authorList>
    </citation>
    <scope>NUCLEOTIDE SEQUENCE [LARGE SCALE GENOMIC DNA]</scope>
    <source>
        <strain evidence="3 4">T5W1</strain>
    </source>
</reference>
<sequence>MARRQTTGSTKAPAKSADKAAPAAASATAEQLGNQPADITDNAAPIPKAPPGDPVQPVSEASAGLEAGNQGQDAPTVLVVGGLAVGEYIAALKAGGVNVILLQDLDEPLLRHVGQFLQVDQYDVLPPEQLVSIIEAEVGIEPAADTGLQALAATAPASSDAANSSDDSALDDDGDIEGLWITAVPEQGFRRCGFRFTREGFAIALDALTAEQIEQLQSEPNLKVERGIFSGLVEVQ</sequence>
<name>A0ABU5P7U0_9PSED</name>
<accession>A0ABU5P7U0</accession>
<evidence type="ECO:0000313" key="4">
    <source>
        <dbReference type="Proteomes" id="UP001292571"/>
    </source>
</evidence>